<dbReference type="Proteomes" id="UP000838756">
    <property type="component" value="Unassembled WGS sequence"/>
</dbReference>
<reference evidence="1" key="1">
    <citation type="submission" date="2022-03" db="EMBL/GenBank/DDBJ databases">
        <authorList>
            <person name="Lindestad O."/>
        </authorList>
    </citation>
    <scope>NUCLEOTIDE SEQUENCE</scope>
</reference>
<evidence type="ECO:0000313" key="1">
    <source>
        <dbReference type="EMBL" id="CAH2210493.1"/>
    </source>
</evidence>
<keyword evidence="2" id="KW-1185">Reference proteome</keyword>
<accession>A0A8S4QKI2</accession>
<proteinExistence type="predicted"/>
<gene>
    <name evidence="1" type="primary">jg798</name>
    <name evidence="1" type="ORF">PAEG_LOCUS2398</name>
</gene>
<protein>
    <submittedName>
        <fullName evidence="1">Jg798 protein</fullName>
    </submittedName>
</protein>
<dbReference type="AlphaFoldDB" id="A0A8S4QKI2"/>
<sequence length="145" mass="16175">MIMGRVERADQNAVVYPLPSFGSYEATVYLTLCTSTTICYDHRPVFFFFGWTLADNHLRGCYSVTGGVGRMPPARARSSARFDVNLTDPSSQRGDFWQALPLGEAFSPAVNCYGLSMILIVGVLSDGKFPQFSIPYPFSVHRFRD</sequence>
<name>A0A8S4QKI2_9NEOP</name>
<organism evidence="1 2">
    <name type="scientific">Pararge aegeria aegeria</name>
    <dbReference type="NCBI Taxonomy" id="348720"/>
    <lineage>
        <taxon>Eukaryota</taxon>
        <taxon>Metazoa</taxon>
        <taxon>Ecdysozoa</taxon>
        <taxon>Arthropoda</taxon>
        <taxon>Hexapoda</taxon>
        <taxon>Insecta</taxon>
        <taxon>Pterygota</taxon>
        <taxon>Neoptera</taxon>
        <taxon>Endopterygota</taxon>
        <taxon>Lepidoptera</taxon>
        <taxon>Glossata</taxon>
        <taxon>Ditrysia</taxon>
        <taxon>Papilionoidea</taxon>
        <taxon>Nymphalidae</taxon>
        <taxon>Satyrinae</taxon>
        <taxon>Satyrini</taxon>
        <taxon>Parargina</taxon>
        <taxon>Pararge</taxon>
    </lineage>
</organism>
<evidence type="ECO:0000313" key="2">
    <source>
        <dbReference type="Proteomes" id="UP000838756"/>
    </source>
</evidence>
<comment type="caution">
    <text evidence="1">The sequence shown here is derived from an EMBL/GenBank/DDBJ whole genome shotgun (WGS) entry which is preliminary data.</text>
</comment>
<dbReference type="EMBL" id="CAKXAJ010007584">
    <property type="protein sequence ID" value="CAH2210493.1"/>
    <property type="molecule type" value="Genomic_DNA"/>
</dbReference>